<dbReference type="PANTHER" id="PTHR43433:SF5">
    <property type="entry name" value="AB HYDROLASE-1 DOMAIN-CONTAINING PROTEIN"/>
    <property type="match status" value="1"/>
</dbReference>
<evidence type="ECO:0000259" key="1">
    <source>
        <dbReference type="Pfam" id="PF12697"/>
    </source>
</evidence>
<dbReference type="AlphaFoldDB" id="A0A094PWA8"/>
<evidence type="ECO:0000313" key="2">
    <source>
        <dbReference type="EMBL" id="CAB5005081.1"/>
    </source>
</evidence>
<evidence type="ECO:0000313" key="3">
    <source>
        <dbReference type="EMBL" id="KGA13964.1"/>
    </source>
</evidence>
<sequence length="230" mass="25348">METVVLIPSLGRPASDFDLLRHALIEEGFNAVGIDPRPTFPGKPTLHDLAADTVAQLDALQIEQFHLVGHAFGNRLSRCITADFNHRVKSLTLLAAGGLVEPEEHIWAALAACYDETLSDLEHMKNVEMGFFADGNDSSVWRHGWFPEVMKYQRAAVLRTPRDDWWGAAVDRILVVQALQDAIAPKENGRRYVAESAPHARLVEINGAGHAMLPEQPEAIASAIIEFLKG</sequence>
<dbReference type="InterPro" id="IPR029058">
    <property type="entry name" value="AB_hydrolase_fold"/>
</dbReference>
<dbReference type="Gene3D" id="3.40.50.1820">
    <property type="entry name" value="alpha/beta hydrolase"/>
    <property type="match status" value="1"/>
</dbReference>
<name>A0A094PWA8_9ZZZZ</name>
<dbReference type="InterPro" id="IPR000073">
    <property type="entry name" value="AB_hydrolase_1"/>
</dbReference>
<dbReference type="SUPFAM" id="SSF53474">
    <property type="entry name" value="alpha/beta-Hydrolases"/>
    <property type="match status" value="1"/>
</dbReference>
<proteinExistence type="predicted"/>
<protein>
    <submittedName>
        <fullName evidence="2">Unannotated protein</fullName>
    </submittedName>
</protein>
<dbReference type="EMBL" id="CAFBPC010000106">
    <property type="protein sequence ID" value="CAB5005081.1"/>
    <property type="molecule type" value="Genomic_DNA"/>
</dbReference>
<gene>
    <name evidence="3" type="ORF">GM51_18385</name>
    <name evidence="2" type="ORF">UFOPK4057_00559</name>
</gene>
<accession>A0A094PWA8</accession>
<dbReference type="PANTHER" id="PTHR43433">
    <property type="entry name" value="HYDROLASE, ALPHA/BETA FOLD FAMILY PROTEIN"/>
    <property type="match status" value="1"/>
</dbReference>
<organism evidence="3">
    <name type="scientific">freshwater metagenome</name>
    <dbReference type="NCBI Taxonomy" id="449393"/>
    <lineage>
        <taxon>unclassified sequences</taxon>
        <taxon>metagenomes</taxon>
        <taxon>ecological metagenomes</taxon>
    </lineage>
</organism>
<dbReference type="InterPro" id="IPR050471">
    <property type="entry name" value="AB_hydrolase"/>
</dbReference>
<reference evidence="2" key="2">
    <citation type="submission" date="2020-05" db="EMBL/GenBank/DDBJ databases">
        <authorList>
            <person name="Chiriac C."/>
            <person name="Salcher M."/>
            <person name="Ghai R."/>
            <person name="Kavagutti S V."/>
        </authorList>
    </citation>
    <scope>NUCLEOTIDE SEQUENCE</scope>
</reference>
<feature type="domain" description="AB hydrolase-1" evidence="1">
    <location>
        <begin position="4"/>
        <end position="223"/>
    </location>
</feature>
<dbReference type="Pfam" id="PF12697">
    <property type="entry name" value="Abhydrolase_6"/>
    <property type="match status" value="1"/>
</dbReference>
<dbReference type="EMBL" id="JNSL01000165">
    <property type="protein sequence ID" value="KGA13964.1"/>
    <property type="molecule type" value="Genomic_DNA"/>
</dbReference>
<reference evidence="3" key="1">
    <citation type="submission" date="2014-06" db="EMBL/GenBank/DDBJ databases">
        <title>Key roles for freshwater Actinobacteria revealed by deep metagenomic sequencing.</title>
        <authorList>
            <person name="Ghai R."/>
            <person name="Mizuno C.M."/>
            <person name="Picazo A."/>
            <person name="Camacho A."/>
            <person name="Rodriguez-Valera F."/>
        </authorList>
    </citation>
    <scope>NUCLEOTIDE SEQUENCE</scope>
</reference>